<dbReference type="AlphaFoldDB" id="A0A7S4EKJ4"/>
<organism evidence="1">
    <name type="scientific">Pseudo-nitzschia australis</name>
    <dbReference type="NCBI Taxonomy" id="44445"/>
    <lineage>
        <taxon>Eukaryota</taxon>
        <taxon>Sar</taxon>
        <taxon>Stramenopiles</taxon>
        <taxon>Ochrophyta</taxon>
        <taxon>Bacillariophyta</taxon>
        <taxon>Bacillariophyceae</taxon>
        <taxon>Bacillariophycidae</taxon>
        <taxon>Bacillariales</taxon>
        <taxon>Bacillariaceae</taxon>
        <taxon>Pseudo-nitzschia</taxon>
    </lineage>
</organism>
<proteinExistence type="predicted"/>
<accession>A0A7S4EKJ4</accession>
<name>A0A7S4EKJ4_9STRA</name>
<evidence type="ECO:0000313" key="1">
    <source>
        <dbReference type="EMBL" id="CAE0719062.1"/>
    </source>
</evidence>
<protein>
    <submittedName>
        <fullName evidence="1">Uncharacterized protein</fullName>
    </submittedName>
</protein>
<reference evidence="1" key="1">
    <citation type="submission" date="2021-01" db="EMBL/GenBank/DDBJ databases">
        <authorList>
            <person name="Corre E."/>
            <person name="Pelletier E."/>
            <person name="Niang G."/>
            <person name="Scheremetjew M."/>
            <person name="Finn R."/>
            <person name="Kale V."/>
            <person name="Holt S."/>
            <person name="Cochrane G."/>
            <person name="Meng A."/>
            <person name="Brown T."/>
            <person name="Cohen L."/>
        </authorList>
    </citation>
    <scope>NUCLEOTIDE SEQUENCE</scope>
    <source>
        <strain evidence="1">10249 10 AB</strain>
    </source>
</reference>
<sequence>MSMGEGKAVGRAGAKIGCLEALVRIVSVTATRILDDVGSVEGTNYSTRGRVSFNSTSSTSKPCCIGITRDSRTKSQIVKPGTFRNDNLQCNYGGLWDPN</sequence>
<gene>
    <name evidence="1" type="ORF">PAUS00366_LOCUS11816</name>
</gene>
<dbReference type="EMBL" id="HBIX01016325">
    <property type="protein sequence ID" value="CAE0719062.1"/>
    <property type="molecule type" value="Transcribed_RNA"/>
</dbReference>